<evidence type="ECO:0000313" key="2">
    <source>
        <dbReference type="EMBL" id="KAL5106300.1"/>
    </source>
</evidence>
<feature type="compositionally biased region" description="Acidic residues" evidence="1">
    <location>
        <begin position="364"/>
        <end position="374"/>
    </location>
</feature>
<feature type="region of interest" description="Disordered" evidence="1">
    <location>
        <begin position="339"/>
        <end position="385"/>
    </location>
</feature>
<gene>
    <name evidence="2" type="ORF">TcWFU_006773</name>
</gene>
<dbReference type="Gene3D" id="1.10.238.10">
    <property type="entry name" value="EF-hand"/>
    <property type="match status" value="1"/>
</dbReference>
<evidence type="ECO:0000313" key="3">
    <source>
        <dbReference type="Proteomes" id="UP001651158"/>
    </source>
</evidence>
<dbReference type="EMBL" id="JAKROA010000006">
    <property type="protein sequence ID" value="KAL5106300.1"/>
    <property type="molecule type" value="Genomic_DNA"/>
</dbReference>
<proteinExistence type="predicted"/>
<reference evidence="2 3" key="1">
    <citation type="journal article" date="2022" name="Front. Cell. Infect. Microbiol.">
        <title>The Genomes of Two Strains of Taenia crassiceps the Animal Model for the Study of Human Cysticercosis.</title>
        <authorList>
            <person name="Bobes R.J."/>
            <person name="Estrada K."/>
            <person name="Rios-Valencia D.G."/>
            <person name="Calderon-Gallegos A."/>
            <person name="de la Torre P."/>
            <person name="Carrero J.C."/>
            <person name="Sanchez-Flores A."/>
            <person name="Laclette J.P."/>
        </authorList>
    </citation>
    <scope>NUCLEOTIDE SEQUENCE [LARGE SCALE GENOMIC DNA]</scope>
    <source>
        <strain evidence="2">WFUcys</strain>
    </source>
</reference>
<evidence type="ECO:0000256" key="1">
    <source>
        <dbReference type="SAM" id="MobiDB-lite"/>
    </source>
</evidence>
<name>A0ABR4QA32_9CEST</name>
<keyword evidence="3" id="KW-1185">Reference proteome</keyword>
<protein>
    <submittedName>
        <fullName evidence="2">Uncharacterized protein</fullName>
    </submittedName>
</protein>
<feature type="region of interest" description="Disordered" evidence="1">
    <location>
        <begin position="418"/>
        <end position="439"/>
    </location>
</feature>
<comment type="caution">
    <text evidence="2">The sequence shown here is derived from an EMBL/GenBank/DDBJ whole genome shotgun (WGS) entry which is preliminary data.</text>
</comment>
<accession>A0ABR4QA32</accession>
<organism evidence="2 3">
    <name type="scientific">Taenia crassiceps</name>
    <dbReference type="NCBI Taxonomy" id="6207"/>
    <lineage>
        <taxon>Eukaryota</taxon>
        <taxon>Metazoa</taxon>
        <taxon>Spiralia</taxon>
        <taxon>Lophotrochozoa</taxon>
        <taxon>Platyhelminthes</taxon>
        <taxon>Cestoda</taxon>
        <taxon>Eucestoda</taxon>
        <taxon>Cyclophyllidea</taxon>
        <taxon>Taeniidae</taxon>
        <taxon>Taenia</taxon>
    </lineage>
</organism>
<sequence>MHHFRHYLENNWVSIRPPQYTRGTSAAGGSYNPWEKCVELGWLRVWLISSAMEDDSQISKALSEPDNLFLLSRSIVADQHCSITSSSASLLTLDSHPPFSNDQLTRRSQSAGQLTVKGHFPYFTMIHRCVSPSVLSSGIHPSDSSIADDDECTDANDTSTSLRYERLGESSLREGTILNHMSIPRRREFSEQFRDLAHLHQQADVPRAKWDDASRLFPKQFGLPPSVALNIWKQVDGDADMMLTESEYCLAAHLANKYASTGFSLLSSHHPMQENQSPSPLLQQELTLPSINASSPCQRLLRRRKSKLNHLGLQEQHQRNCDFDCLDNEEDESHDMLISPDSRLMDRDDGSSCTSSATPKTFEEPTEDDEEEEEDYHKGVSDDEIGVRALLPSSTRLTHPPVDATALLCDANGGEDSNNSFASSSSSSTSSCSQGSSSLASRSSSSLSSSVLAQRVESVCLVSPSAKALEPVEVLSKFTRRSLEDILSLSPTCRRRLLASLVRAAKSTNYTLLRLNNELAGELQELCDQHTSLNAQVRHLSGMRT</sequence>
<dbReference type="Proteomes" id="UP001651158">
    <property type="component" value="Unassembled WGS sequence"/>
</dbReference>